<evidence type="ECO:0000256" key="1">
    <source>
        <dbReference type="SAM" id="MobiDB-lite"/>
    </source>
</evidence>
<organism evidence="2">
    <name type="scientific">Rhipicephalus zambeziensis</name>
    <dbReference type="NCBI Taxonomy" id="60191"/>
    <lineage>
        <taxon>Eukaryota</taxon>
        <taxon>Metazoa</taxon>
        <taxon>Ecdysozoa</taxon>
        <taxon>Arthropoda</taxon>
        <taxon>Chelicerata</taxon>
        <taxon>Arachnida</taxon>
        <taxon>Acari</taxon>
        <taxon>Parasitiformes</taxon>
        <taxon>Ixodida</taxon>
        <taxon>Ixodoidea</taxon>
        <taxon>Ixodidae</taxon>
        <taxon>Rhipicephalinae</taxon>
        <taxon>Rhipicephalus</taxon>
        <taxon>Rhipicephalus</taxon>
    </lineage>
</organism>
<protein>
    <submittedName>
        <fullName evidence="2">Uncharacterized protein</fullName>
    </submittedName>
</protein>
<sequence>MHSHQSRMGKTRKAHDCSEELPGMKLISPSGNKLNRSSLFSMLIFVSSNTGRQPYVCPSCRLDGTKLLLFHLPMLNHSGPLSGCPVSLGRRCITHTNLSWVVGASTRCYNTTQ</sequence>
<reference evidence="2" key="1">
    <citation type="journal article" date="2017" name="Parasit. Vectors">
        <title>Sialotranscriptomics of Rhipicephalus zambeziensis reveals intricate expression profiles of secretory proteins and suggests tight temporal transcriptional regulation during blood-feeding.</title>
        <authorList>
            <person name="de Castro M.H."/>
            <person name="de Klerk D."/>
            <person name="Pienaar R."/>
            <person name="Rees D.J.G."/>
            <person name="Mans B.J."/>
        </authorList>
    </citation>
    <scope>NUCLEOTIDE SEQUENCE</scope>
    <source>
        <tissue evidence="2">Salivary glands</tissue>
    </source>
</reference>
<evidence type="ECO:0000313" key="2">
    <source>
        <dbReference type="EMBL" id="MAA14408.1"/>
    </source>
</evidence>
<name>A0A224Y9N0_9ACAR</name>
<dbReference type="EMBL" id="GFPF01003262">
    <property type="protein sequence ID" value="MAA14408.1"/>
    <property type="molecule type" value="Transcribed_RNA"/>
</dbReference>
<feature type="compositionally biased region" description="Basic residues" evidence="1">
    <location>
        <begin position="1"/>
        <end position="13"/>
    </location>
</feature>
<feature type="region of interest" description="Disordered" evidence="1">
    <location>
        <begin position="1"/>
        <end position="23"/>
    </location>
</feature>
<dbReference type="AlphaFoldDB" id="A0A224Y9N0"/>
<accession>A0A224Y9N0</accession>
<proteinExistence type="predicted"/>